<name>A0ABQ5WD21_9HYPH</name>
<evidence type="ECO:0000313" key="1">
    <source>
        <dbReference type="EMBL" id="GLQ57400.1"/>
    </source>
</evidence>
<dbReference type="SUPFAM" id="SSF53474">
    <property type="entry name" value="alpha/beta-Hydrolases"/>
    <property type="match status" value="1"/>
</dbReference>
<organism evidence="1 2">
    <name type="scientific">Devosia nitrariae</name>
    <dbReference type="NCBI Taxonomy" id="2071872"/>
    <lineage>
        <taxon>Bacteria</taxon>
        <taxon>Pseudomonadati</taxon>
        <taxon>Pseudomonadota</taxon>
        <taxon>Alphaproteobacteria</taxon>
        <taxon>Hyphomicrobiales</taxon>
        <taxon>Devosiaceae</taxon>
        <taxon>Devosia</taxon>
    </lineage>
</organism>
<comment type="caution">
    <text evidence="1">The sequence shown here is derived from an EMBL/GenBank/DDBJ whole genome shotgun (WGS) entry which is preliminary data.</text>
</comment>
<keyword evidence="2" id="KW-1185">Reference proteome</keyword>
<accession>A0ABQ5WD21</accession>
<keyword evidence="1" id="KW-0378">Hydrolase</keyword>
<dbReference type="InterPro" id="IPR010662">
    <property type="entry name" value="RBBP9/YdeN"/>
</dbReference>
<evidence type="ECO:0000313" key="2">
    <source>
        <dbReference type="Proteomes" id="UP001156691"/>
    </source>
</evidence>
<dbReference type="Pfam" id="PF06821">
    <property type="entry name" value="Ser_hydrolase"/>
    <property type="match status" value="1"/>
</dbReference>
<dbReference type="Gene3D" id="3.40.50.1820">
    <property type="entry name" value="alpha/beta hydrolase"/>
    <property type="match status" value="1"/>
</dbReference>
<dbReference type="InterPro" id="IPR029058">
    <property type="entry name" value="AB_hydrolase_fold"/>
</dbReference>
<sequence length="183" mass="20195">MRIAEADVLILPGLGDSGPGHWQRRWGERLTNARFVEQDDWDEPQLEDWVAAIHREIMMATRPVVVIAHSLAVIALAHTAQRLVDTKVRGAFLVSAPDIELNRAVPSETAPFAPVPRDPLPFPSMLVTSASDPYCSLERAAEFAACWGSDFHVAGDAGHINLESGHGPWPEGLLMFTRLMQRL</sequence>
<dbReference type="GO" id="GO:0016787">
    <property type="term" value="F:hydrolase activity"/>
    <property type="evidence" value="ECO:0007669"/>
    <property type="project" value="UniProtKB-KW"/>
</dbReference>
<gene>
    <name evidence="1" type="ORF">GCM10010862_46590</name>
</gene>
<proteinExistence type="predicted"/>
<reference evidence="2" key="1">
    <citation type="journal article" date="2019" name="Int. J. Syst. Evol. Microbiol.">
        <title>The Global Catalogue of Microorganisms (GCM) 10K type strain sequencing project: providing services to taxonomists for standard genome sequencing and annotation.</title>
        <authorList>
            <consortium name="The Broad Institute Genomics Platform"/>
            <consortium name="The Broad Institute Genome Sequencing Center for Infectious Disease"/>
            <person name="Wu L."/>
            <person name="Ma J."/>
        </authorList>
    </citation>
    <scope>NUCLEOTIDE SEQUENCE [LARGE SCALE GENOMIC DNA]</scope>
    <source>
        <strain evidence="2">NBRC 112416</strain>
    </source>
</reference>
<protein>
    <submittedName>
        <fullName evidence="1">Alpha/beta hydrolase</fullName>
    </submittedName>
</protein>
<dbReference type="EMBL" id="BSNS01000024">
    <property type="protein sequence ID" value="GLQ57400.1"/>
    <property type="molecule type" value="Genomic_DNA"/>
</dbReference>
<dbReference type="RefSeq" id="WP_284342794.1">
    <property type="nucleotide sequence ID" value="NZ_BSNS01000024.1"/>
</dbReference>
<dbReference type="Proteomes" id="UP001156691">
    <property type="component" value="Unassembled WGS sequence"/>
</dbReference>